<feature type="transmembrane region" description="Helical" evidence="1">
    <location>
        <begin position="330"/>
        <end position="351"/>
    </location>
</feature>
<gene>
    <name evidence="3" type="ORF">ISALK_03330</name>
</gene>
<dbReference type="NCBIfam" id="TIGR00254">
    <property type="entry name" value="GGDEF"/>
    <property type="match status" value="1"/>
</dbReference>
<dbReference type="CDD" id="cd01949">
    <property type="entry name" value="GGDEF"/>
    <property type="match status" value="1"/>
</dbReference>
<dbReference type="GO" id="GO:0052621">
    <property type="term" value="F:diguanylate cyclase activity"/>
    <property type="evidence" value="ECO:0007669"/>
    <property type="project" value="TreeGrafter"/>
</dbReference>
<dbReference type="InterPro" id="IPR050469">
    <property type="entry name" value="Diguanylate_Cyclase"/>
</dbReference>
<proteinExistence type="predicted"/>
<dbReference type="InterPro" id="IPR043128">
    <property type="entry name" value="Rev_trsase/Diguanyl_cyclase"/>
</dbReference>
<feature type="domain" description="GGDEF" evidence="2">
    <location>
        <begin position="426"/>
        <end position="554"/>
    </location>
</feature>
<protein>
    <submittedName>
        <fullName evidence="3">GGDEF domain-containing protein</fullName>
    </submittedName>
</protein>
<feature type="transmembrane region" description="Helical" evidence="1">
    <location>
        <begin position="235"/>
        <end position="256"/>
    </location>
</feature>
<dbReference type="SMART" id="SM00267">
    <property type="entry name" value="GGDEF"/>
    <property type="match status" value="1"/>
</dbReference>
<evidence type="ECO:0000313" key="3">
    <source>
        <dbReference type="EMBL" id="NBG87523.1"/>
    </source>
</evidence>
<name>A0AA44BD49_9CLOT</name>
<feature type="transmembrane region" description="Helical" evidence="1">
    <location>
        <begin position="207"/>
        <end position="223"/>
    </location>
</feature>
<feature type="transmembrane region" description="Helical" evidence="1">
    <location>
        <begin position="268"/>
        <end position="286"/>
    </location>
</feature>
<evidence type="ECO:0000259" key="2">
    <source>
        <dbReference type="PROSITE" id="PS50887"/>
    </source>
</evidence>
<feature type="transmembrane region" description="Helical" evidence="1">
    <location>
        <begin position="175"/>
        <end position="195"/>
    </location>
</feature>
<dbReference type="Proteomes" id="UP000449710">
    <property type="component" value="Unassembled WGS sequence"/>
</dbReference>
<dbReference type="EMBL" id="SUMG01000002">
    <property type="protein sequence ID" value="NBG87523.1"/>
    <property type="molecule type" value="Genomic_DNA"/>
</dbReference>
<dbReference type="Pfam" id="PF00990">
    <property type="entry name" value="GGDEF"/>
    <property type="match status" value="1"/>
</dbReference>
<keyword evidence="1" id="KW-0472">Membrane</keyword>
<evidence type="ECO:0000313" key="4">
    <source>
        <dbReference type="Proteomes" id="UP000449710"/>
    </source>
</evidence>
<accession>A0AA44BD49</accession>
<dbReference type="RefSeq" id="WP_160719007.1">
    <property type="nucleotide sequence ID" value="NZ_SUMG01000002.1"/>
</dbReference>
<dbReference type="AlphaFoldDB" id="A0AA44BD49"/>
<dbReference type="SUPFAM" id="SSF55073">
    <property type="entry name" value="Nucleotide cyclase"/>
    <property type="match status" value="1"/>
</dbReference>
<dbReference type="PROSITE" id="PS50887">
    <property type="entry name" value="GGDEF"/>
    <property type="match status" value="1"/>
</dbReference>
<dbReference type="PANTHER" id="PTHR45138">
    <property type="entry name" value="REGULATORY COMPONENTS OF SENSORY TRANSDUCTION SYSTEM"/>
    <property type="match status" value="1"/>
</dbReference>
<evidence type="ECO:0000256" key="1">
    <source>
        <dbReference type="SAM" id="Phobius"/>
    </source>
</evidence>
<keyword evidence="4" id="KW-1185">Reference proteome</keyword>
<organism evidence="3 4">
    <name type="scientific">Isachenkonia alkalipeptolytica</name>
    <dbReference type="NCBI Taxonomy" id="2565777"/>
    <lineage>
        <taxon>Bacteria</taxon>
        <taxon>Bacillati</taxon>
        <taxon>Bacillota</taxon>
        <taxon>Clostridia</taxon>
        <taxon>Eubacteriales</taxon>
        <taxon>Clostridiaceae</taxon>
        <taxon>Isachenkonia</taxon>
    </lineage>
</organism>
<dbReference type="InterPro" id="IPR000160">
    <property type="entry name" value="GGDEF_dom"/>
</dbReference>
<dbReference type="InterPro" id="IPR029787">
    <property type="entry name" value="Nucleotide_cyclase"/>
</dbReference>
<reference evidence="3 4" key="1">
    <citation type="submission" date="2019-04" db="EMBL/GenBank/DDBJ databases">
        <title>Isachenkonia alkalipeptolytica gen. nov. sp. nov. a new anaerobic, alkiliphilic organothrophic bacterium capable to reduce synthesized ferrihydrite isolated from a soda lake.</title>
        <authorList>
            <person name="Toshchakov S.V."/>
            <person name="Zavarzina D.G."/>
            <person name="Zhilina T.N."/>
            <person name="Kostrikina N.A."/>
            <person name="Kublanov I.V."/>
        </authorList>
    </citation>
    <scope>NUCLEOTIDE SEQUENCE [LARGE SCALE GENOMIC DNA]</scope>
    <source>
        <strain evidence="3 4">Z-1701</strain>
    </source>
</reference>
<keyword evidence="1" id="KW-0812">Transmembrane</keyword>
<dbReference type="Gene3D" id="3.30.70.270">
    <property type="match status" value="1"/>
</dbReference>
<sequence>MEAIKKSSIILFVFMLFSLFVLLTLVFSGGDYFLRDDSVSSLNEGWEVIDSEVKEEGGRVTLPLSTDTPAGEALILQRELGPDFAAEQTLLIRSSLQDLEVHLDREVLFQQSLTHRQRVTPPIVSLWNLVTIPEDASGRKLTLFLTSPFETMSGEANDILYGSPGSLMMAIIYQYGPGFFVAVLTLLIGLSLVLLPRFIRGIYPREMVYLGYFGVFISLWLISESRMLQFFTGNQFLIGSLAYVMLSIFPIPLILYLKKSITNRYPRVLNAMILAYLINLLLIITLEVTGVLRFFQTLAFSHGLMVLTILISAYILYREVRNHQNREARIFLRSLSVLFLFGFIELFHFYFLDAQQTSQFIRVGLLLFILIQSFDSINRLVGYFKKSYRAEVYEKMAYMDQLTSAPNRMAYNRDLQEFFKHPEKLRDFYLGIFDLNNLKTINDTRGHVTGDEAIIRSYNILHSTFAPYGTCYRIGGDEFSCILPELEKETLKELQEKLDREINTQGKKLSYPLSIAAGYSYYKPNEDKNLEDLIHRADQRMYQDKREKKSIPSV</sequence>
<feature type="transmembrane region" description="Helical" evidence="1">
    <location>
        <begin position="298"/>
        <end position="318"/>
    </location>
</feature>
<comment type="caution">
    <text evidence="3">The sequence shown here is derived from an EMBL/GenBank/DDBJ whole genome shotgun (WGS) entry which is preliminary data.</text>
</comment>
<keyword evidence="1" id="KW-1133">Transmembrane helix</keyword>
<dbReference type="PANTHER" id="PTHR45138:SF9">
    <property type="entry name" value="DIGUANYLATE CYCLASE DGCM-RELATED"/>
    <property type="match status" value="1"/>
</dbReference>